<accession>A0A508A1S4</accession>
<feature type="chain" id="PRO_5021389913" evidence="1">
    <location>
        <begin position="17"/>
        <end position="329"/>
    </location>
</feature>
<organism evidence="2 3">
    <name type="scientific">Marilutibacter aestuarii</name>
    <dbReference type="NCBI Taxonomy" id="1706195"/>
    <lineage>
        <taxon>Bacteria</taxon>
        <taxon>Pseudomonadati</taxon>
        <taxon>Pseudomonadota</taxon>
        <taxon>Gammaproteobacteria</taxon>
        <taxon>Lysobacterales</taxon>
        <taxon>Lysobacteraceae</taxon>
        <taxon>Marilutibacter</taxon>
    </lineage>
</organism>
<proteinExistence type="predicted"/>
<dbReference type="AlphaFoldDB" id="A0A508A1S4"/>
<keyword evidence="1" id="KW-0732">Signal</keyword>
<dbReference type="PANTHER" id="PTHR47197:SF3">
    <property type="entry name" value="DIHYDRO-HEME D1 DEHYDROGENASE"/>
    <property type="match status" value="1"/>
</dbReference>
<dbReference type="InterPro" id="IPR051200">
    <property type="entry name" value="Host-pathogen_enzymatic-act"/>
</dbReference>
<sequence>MGVAACLLALPLAAVAGDLLVGNKSADTVWRLSTEDGRRVGMVATGIAPHEISVSPDGRRALVTNYGGDVPGNSLTVIDLVGGESPRAIDLGDDRKPHGVRFLPDGKHATVTTEASGALLLVDVDAGEVVARIEVGDGTGHMVAIDEAGDTAYVSKIAAGTVSRVDLGTQEKTLERPSGEGAEGIAVRPGSGEVWVSNRAAGTVTVHDPDSLDVLHTLESPGFPIRVVFTADGGRALVTNARAAELAVFDATSKTRIATVKLLRDGARYRETLLGRDALPIGVIADPDRPRAYVAISGADEIAVIDTATWRVIDHWPTGREPDALALTH</sequence>
<dbReference type="InterPro" id="IPR011048">
    <property type="entry name" value="Haem_d1_sf"/>
</dbReference>
<dbReference type="Gene3D" id="2.130.10.10">
    <property type="entry name" value="YVTN repeat-like/Quinoprotein amine dehydrogenase"/>
    <property type="match status" value="3"/>
</dbReference>
<comment type="caution">
    <text evidence="2">The sequence shown here is derived from an EMBL/GenBank/DDBJ whole genome shotgun (WGS) entry which is preliminary data.</text>
</comment>
<keyword evidence="3" id="KW-1185">Reference proteome</keyword>
<reference evidence="2 3" key="1">
    <citation type="submission" date="2019-06" db="EMBL/GenBank/DDBJ databases">
        <title>Lysobacter alkalisoli sp. nov. isolated from saline soil.</title>
        <authorList>
            <person name="Sun J.-Q."/>
            <person name="Xu L."/>
        </authorList>
    </citation>
    <scope>NUCLEOTIDE SEQUENCE [LARGE SCALE GENOMIC DNA]</scope>
    <source>
        <strain evidence="2 3">JCM 31130</strain>
    </source>
</reference>
<evidence type="ECO:0000313" key="3">
    <source>
        <dbReference type="Proteomes" id="UP000318212"/>
    </source>
</evidence>
<dbReference type="OrthoDB" id="9776991at2"/>
<dbReference type="InterPro" id="IPR015943">
    <property type="entry name" value="WD40/YVTN_repeat-like_dom_sf"/>
</dbReference>
<name>A0A508A1S4_9GAMM</name>
<dbReference type="SUPFAM" id="SSF51004">
    <property type="entry name" value="C-terminal (heme d1) domain of cytochrome cd1-nitrite reductase"/>
    <property type="match status" value="1"/>
</dbReference>
<dbReference type="Proteomes" id="UP000318212">
    <property type="component" value="Unassembled WGS sequence"/>
</dbReference>
<dbReference type="EMBL" id="VICE01000108">
    <property type="protein sequence ID" value="TQD42374.1"/>
    <property type="molecule type" value="Genomic_DNA"/>
</dbReference>
<evidence type="ECO:0000313" key="2">
    <source>
        <dbReference type="EMBL" id="TQD42374.1"/>
    </source>
</evidence>
<dbReference type="PANTHER" id="PTHR47197">
    <property type="entry name" value="PROTEIN NIRF"/>
    <property type="match status" value="1"/>
</dbReference>
<protein>
    <submittedName>
        <fullName evidence="2">YncE family protein</fullName>
    </submittedName>
</protein>
<feature type="signal peptide" evidence="1">
    <location>
        <begin position="1"/>
        <end position="16"/>
    </location>
</feature>
<evidence type="ECO:0000256" key="1">
    <source>
        <dbReference type="SAM" id="SignalP"/>
    </source>
</evidence>
<gene>
    <name evidence="2" type="ORF">FKV25_11750</name>
</gene>